<dbReference type="Proteomes" id="UP000292282">
    <property type="component" value="Unassembled WGS sequence"/>
</dbReference>
<accession>A0A4Q9LY85</accession>
<feature type="compositionally biased region" description="Basic and acidic residues" evidence="1">
    <location>
        <begin position="530"/>
        <end position="544"/>
    </location>
</feature>
<proteinExistence type="predicted"/>
<evidence type="ECO:0000313" key="2">
    <source>
        <dbReference type="EMBL" id="TBU13267.1"/>
    </source>
</evidence>
<organism evidence="2 3">
    <name type="scientific">Hamiltosporidium tvaerminnensis</name>
    <dbReference type="NCBI Taxonomy" id="1176355"/>
    <lineage>
        <taxon>Eukaryota</taxon>
        <taxon>Fungi</taxon>
        <taxon>Fungi incertae sedis</taxon>
        <taxon>Microsporidia</taxon>
        <taxon>Dubosqiidae</taxon>
        <taxon>Hamiltosporidium</taxon>
    </lineage>
</organism>
<dbReference type="VEuPathDB" id="MicrosporidiaDB:CWI38_0484p0040"/>
<dbReference type="AlphaFoldDB" id="A0A4Q9LY85"/>
<evidence type="ECO:0000256" key="1">
    <source>
        <dbReference type="SAM" id="MobiDB-lite"/>
    </source>
</evidence>
<comment type="caution">
    <text evidence="2">The sequence shown here is derived from an EMBL/GenBank/DDBJ whole genome shotgun (WGS) entry which is preliminary data.</text>
</comment>
<dbReference type="EMBL" id="PITK01000484">
    <property type="protein sequence ID" value="TBU13267.1"/>
    <property type="molecule type" value="Genomic_DNA"/>
</dbReference>
<name>A0A4Q9LY85_9MICR</name>
<sequence>MRVFLALYYLSSPFTIKCKREIENEELCSTRNSVEIENITLPIIRETEEEEQQYINFIITNSYQDIIDNFSLSYPLIEKFFKPYLAIIKDLYEECLKDSIKAVTNSDELRYTNMSRKELFIALYQTYIEKFTGKYVQACKNSKDSRYYSSDFHKKEMSKVSYFSNDRVKNIFNSLKFPPNSENKIETHEEIIKTIDDITKENLFKQFTLKMTCKACRNVLIECVAKNRKVIYLEKNKFPIISTENFEPMIDDEVKRNKFLKYLKAKYAKNEWKFPLYYTDQYIKMHSTIEIENYYIKGLLQNFFFENFGDFYKFEMMTVLMHYDTFDDNRLGYFQSISERLKHKCVIFETNFVNDIPNFLRKFLQSCESLYEFESHRIIYLTLFLKIDDWLEVFIEDFVKILGEDKFKDVLMISFSNNKSSLITILEEIYVNRALPRPFCNEIDSIFDAIKNNIRLRTKISVHFHKVRDSIVNKILGVFCEEKQFDEDMIVYIESDDRYFEAEVYGGEVSKYKVNIGNMEGSVSKGKINRSKDKDGRGSNKGKGKDNTFLNFNIINNTPLNIYANNKPPLVNTTDIYTFLVNSTDDNTPLITLPIITPFFPTTHIINSPFPSIPYSIDNLEINSNICYNRNNRRDMCDSKNYSIEDTGNNTIDTNTSSTNTTINTSTTTFTNNTNNNNTITKILLKSDDKSEISRYYEDDCSIEDFVNELAVLSKGIIKSFYVEIQSLKNIVMSVVDQILLIRILDMLSDWENIGFRFIRDCLRISYLEKVGYIKGRIKGVKLR</sequence>
<evidence type="ECO:0000313" key="3">
    <source>
        <dbReference type="Proteomes" id="UP000292282"/>
    </source>
</evidence>
<keyword evidence="3" id="KW-1185">Reference proteome</keyword>
<gene>
    <name evidence="2" type="ORF">CWI38_0484p0040</name>
</gene>
<protein>
    <submittedName>
        <fullName evidence="2">Uncharacterized protein</fullName>
    </submittedName>
</protein>
<reference evidence="2 3" key="1">
    <citation type="submission" date="2017-12" db="EMBL/GenBank/DDBJ databases">
        <authorList>
            <person name="Pombert J.-F."/>
            <person name="Haag K.L."/>
            <person name="Ebert D."/>
        </authorList>
    </citation>
    <scope>NUCLEOTIDE SEQUENCE [LARGE SCALE GENOMIC DNA]</scope>
    <source>
        <strain evidence="2">IL-G-3</strain>
    </source>
</reference>
<feature type="region of interest" description="Disordered" evidence="1">
    <location>
        <begin position="525"/>
        <end position="544"/>
    </location>
</feature>